<dbReference type="PRINTS" id="PR00038">
    <property type="entry name" value="HTHLUXR"/>
</dbReference>
<dbReference type="InterPro" id="IPR039420">
    <property type="entry name" value="WalR-like"/>
</dbReference>
<dbReference type="SMART" id="SM00448">
    <property type="entry name" value="REC"/>
    <property type="match status" value="1"/>
</dbReference>
<evidence type="ECO:0000256" key="1">
    <source>
        <dbReference type="ARBA" id="ARBA00022553"/>
    </source>
</evidence>
<dbReference type="SUPFAM" id="SSF52172">
    <property type="entry name" value="CheY-like"/>
    <property type="match status" value="1"/>
</dbReference>
<keyword evidence="4" id="KW-0804">Transcription</keyword>
<keyword evidence="9" id="KW-1185">Reference proteome</keyword>
<keyword evidence="3" id="KW-0238">DNA-binding</keyword>
<dbReference type="AlphaFoldDB" id="A0A8J7JE64"/>
<organism evidence="8 9">
    <name type="scientific">Geomesophilobacter sediminis</name>
    <dbReference type="NCBI Taxonomy" id="2798584"/>
    <lineage>
        <taxon>Bacteria</taxon>
        <taxon>Pseudomonadati</taxon>
        <taxon>Thermodesulfobacteriota</taxon>
        <taxon>Desulfuromonadia</taxon>
        <taxon>Geobacterales</taxon>
        <taxon>Geobacteraceae</taxon>
        <taxon>Geomesophilobacter</taxon>
    </lineage>
</organism>
<dbReference type="CDD" id="cd17535">
    <property type="entry name" value="REC_NarL-like"/>
    <property type="match status" value="1"/>
</dbReference>
<gene>
    <name evidence="8" type="ORF">JFN93_13540</name>
</gene>
<evidence type="ECO:0000259" key="6">
    <source>
        <dbReference type="PROSITE" id="PS50043"/>
    </source>
</evidence>
<feature type="modified residue" description="4-aspartylphosphate" evidence="5">
    <location>
        <position position="53"/>
    </location>
</feature>
<feature type="domain" description="Response regulatory" evidence="7">
    <location>
        <begin position="2"/>
        <end position="118"/>
    </location>
</feature>
<comment type="caution">
    <text evidence="8">The sequence shown here is derived from an EMBL/GenBank/DDBJ whole genome shotgun (WGS) entry which is preliminary data.</text>
</comment>
<protein>
    <submittedName>
        <fullName evidence="8">Response regulator transcription factor</fullName>
    </submittedName>
</protein>
<evidence type="ECO:0000259" key="7">
    <source>
        <dbReference type="PROSITE" id="PS50110"/>
    </source>
</evidence>
<keyword evidence="1 5" id="KW-0597">Phosphoprotein</keyword>
<keyword evidence="2" id="KW-0805">Transcription regulation</keyword>
<dbReference type="Gene3D" id="3.40.50.2300">
    <property type="match status" value="1"/>
</dbReference>
<dbReference type="InterPro" id="IPR000792">
    <property type="entry name" value="Tscrpt_reg_LuxR_C"/>
</dbReference>
<dbReference type="Pfam" id="PF00072">
    <property type="entry name" value="Response_reg"/>
    <property type="match status" value="1"/>
</dbReference>
<dbReference type="PANTHER" id="PTHR43214:SF41">
    <property type="entry name" value="NITRATE_NITRITE RESPONSE REGULATOR PROTEIN NARP"/>
    <property type="match status" value="1"/>
</dbReference>
<evidence type="ECO:0000256" key="4">
    <source>
        <dbReference type="ARBA" id="ARBA00023163"/>
    </source>
</evidence>
<dbReference type="EMBL" id="JAEMHM010000010">
    <property type="protein sequence ID" value="MBJ6725738.1"/>
    <property type="molecule type" value="Genomic_DNA"/>
</dbReference>
<dbReference type="Proteomes" id="UP000636888">
    <property type="component" value="Unassembled WGS sequence"/>
</dbReference>
<evidence type="ECO:0000256" key="3">
    <source>
        <dbReference type="ARBA" id="ARBA00023125"/>
    </source>
</evidence>
<name>A0A8J7JE64_9BACT</name>
<dbReference type="InterPro" id="IPR058245">
    <property type="entry name" value="NreC/VraR/RcsB-like_REC"/>
</dbReference>
<dbReference type="GO" id="GO:0000160">
    <property type="term" value="P:phosphorelay signal transduction system"/>
    <property type="evidence" value="ECO:0007669"/>
    <property type="project" value="InterPro"/>
</dbReference>
<evidence type="ECO:0000256" key="2">
    <source>
        <dbReference type="ARBA" id="ARBA00023015"/>
    </source>
</evidence>
<dbReference type="PROSITE" id="PS50110">
    <property type="entry name" value="RESPONSE_REGULATORY"/>
    <property type="match status" value="1"/>
</dbReference>
<dbReference type="GO" id="GO:0006355">
    <property type="term" value="P:regulation of DNA-templated transcription"/>
    <property type="evidence" value="ECO:0007669"/>
    <property type="project" value="InterPro"/>
</dbReference>
<evidence type="ECO:0000313" key="8">
    <source>
        <dbReference type="EMBL" id="MBJ6725738.1"/>
    </source>
</evidence>
<sequence>MRVLLADDHCMIREGLRLLLEKEPDISVVAEADDGTSAVAATMEVLPDVAILDLSMPTMTGTEAARAIREKAPQVEVVLVSMHSDRYYVLDAFKAGIRSYILKNGASNELVAAVRAAANHESYISPKISDLIISGLIGGEGRKRSDELLTPREYEAYRLLASGKSCKEIGFDLGISHKTVETYRQNVMKKLNLTNIVQLATHAREEGLLATP</sequence>
<dbReference type="InterPro" id="IPR001789">
    <property type="entry name" value="Sig_transdc_resp-reg_receiver"/>
</dbReference>
<dbReference type="RefSeq" id="WP_199384628.1">
    <property type="nucleotide sequence ID" value="NZ_JAEMHM010000010.1"/>
</dbReference>
<accession>A0A8J7JE64</accession>
<evidence type="ECO:0000256" key="5">
    <source>
        <dbReference type="PROSITE-ProRule" id="PRU00169"/>
    </source>
</evidence>
<dbReference type="PANTHER" id="PTHR43214">
    <property type="entry name" value="TWO-COMPONENT RESPONSE REGULATOR"/>
    <property type="match status" value="1"/>
</dbReference>
<dbReference type="SUPFAM" id="SSF46894">
    <property type="entry name" value="C-terminal effector domain of the bipartite response regulators"/>
    <property type="match status" value="1"/>
</dbReference>
<dbReference type="Pfam" id="PF00196">
    <property type="entry name" value="GerE"/>
    <property type="match status" value="1"/>
</dbReference>
<dbReference type="InterPro" id="IPR016032">
    <property type="entry name" value="Sig_transdc_resp-reg_C-effctor"/>
</dbReference>
<dbReference type="InterPro" id="IPR011006">
    <property type="entry name" value="CheY-like_superfamily"/>
</dbReference>
<dbReference type="PROSITE" id="PS50043">
    <property type="entry name" value="HTH_LUXR_2"/>
    <property type="match status" value="1"/>
</dbReference>
<dbReference type="SMART" id="SM00421">
    <property type="entry name" value="HTH_LUXR"/>
    <property type="match status" value="1"/>
</dbReference>
<evidence type="ECO:0000313" key="9">
    <source>
        <dbReference type="Proteomes" id="UP000636888"/>
    </source>
</evidence>
<dbReference type="CDD" id="cd06170">
    <property type="entry name" value="LuxR_C_like"/>
    <property type="match status" value="1"/>
</dbReference>
<reference evidence="8" key="1">
    <citation type="submission" date="2020-12" db="EMBL/GenBank/DDBJ databases">
        <title>Geomonas sp. Red875, isolated from river sediment.</title>
        <authorList>
            <person name="Xu Z."/>
            <person name="Zhang Z."/>
            <person name="Masuda Y."/>
            <person name="Itoh H."/>
            <person name="Senoo K."/>
        </authorList>
    </citation>
    <scope>NUCLEOTIDE SEQUENCE</scope>
    <source>
        <strain evidence="8">Red875</strain>
    </source>
</reference>
<dbReference type="GO" id="GO:0003677">
    <property type="term" value="F:DNA binding"/>
    <property type="evidence" value="ECO:0007669"/>
    <property type="project" value="UniProtKB-KW"/>
</dbReference>
<feature type="domain" description="HTH luxR-type" evidence="6">
    <location>
        <begin position="142"/>
        <end position="207"/>
    </location>
</feature>
<proteinExistence type="predicted"/>